<dbReference type="Proteomes" id="UP000784286">
    <property type="component" value="Unassembled WGS sequence"/>
</dbReference>
<dbReference type="InterPro" id="IPR043129">
    <property type="entry name" value="ATPase_NBD"/>
</dbReference>
<feature type="domain" description="SHS2" evidence="7">
    <location>
        <begin position="7"/>
        <end position="193"/>
    </location>
</feature>
<dbReference type="EMBL" id="JAHLFJ010000032">
    <property type="protein sequence ID" value="MBU3855552.1"/>
    <property type="molecule type" value="Genomic_DNA"/>
</dbReference>
<dbReference type="Gene3D" id="3.30.420.40">
    <property type="match status" value="2"/>
</dbReference>
<dbReference type="PANTHER" id="PTHR32432">
    <property type="entry name" value="CELL DIVISION PROTEIN FTSA-RELATED"/>
    <property type="match status" value="1"/>
</dbReference>
<dbReference type="SUPFAM" id="SSF53067">
    <property type="entry name" value="Actin-like ATPase domain"/>
    <property type="match status" value="2"/>
</dbReference>
<dbReference type="InterPro" id="IPR003494">
    <property type="entry name" value="SHS2_FtsA"/>
</dbReference>
<accession>A0A948X0N6</accession>
<sequence length="522" mass="58357">MAVTDFIVAIELGSTKIIGLAGRKRADGCIQILAHASEHSSDCIRKGVIYNSDKTLQCLTSIIRSLEEQLGASIKKAYVGIGGKSMYSVENRVFRQFNDETKISLALTDSMMKANREMALPDKDILEVVPQEYLIGKELRIDPVGISTDSIEGHYLNIIARRTLKDKIKQCFKLAKCEIAGYIISPVATAEAVLTSDERRSGCALVDLGAETTTVAIYKNNILRHLAVIPLGSNNVTKDISSDKQIDEEDAEELKLRFASAYTEAPKEGEKNDITYSLDDQTSIKAAELEEIVEARIKEIILNVENQIKFSHYSDKLLAGIVITGGGANMPNIDEAFRQTMHSDKVRIAKGSKISLENSEELPNDGTCNTIIGVLSAGKDNCCKIDPTKSAELFSGTGNDLKSQQEMEEERRKQEEEERRKKAEEAKRKEEALRLQKVKECEALLEETRKYLSKNKYDKAQEQLELAIEMNVSEKQEEIDELKKKMSKKPKTFVDKLKDFLEDRANKFSDGANKISKDLLDE</sequence>
<keyword evidence="2 5" id="KW-0132">Cell division</keyword>
<dbReference type="GO" id="GO:0032153">
    <property type="term" value="C:cell division site"/>
    <property type="evidence" value="ECO:0007669"/>
    <property type="project" value="UniProtKB-UniRule"/>
</dbReference>
<name>A0A948X0N6_9BACT</name>
<evidence type="ECO:0000259" key="7">
    <source>
        <dbReference type="SMART" id="SM00842"/>
    </source>
</evidence>
<keyword evidence="1 5" id="KW-1003">Cell membrane</keyword>
<dbReference type="Pfam" id="PF02491">
    <property type="entry name" value="SHS2_FTSA"/>
    <property type="match status" value="1"/>
</dbReference>
<dbReference type="GO" id="GO:0043093">
    <property type="term" value="P:FtsZ-dependent cytokinesis"/>
    <property type="evidence" value="ECO:0007669"/>
    <property type="project" value="UniProtKB-UniRule"/>
</dbReference>
<reference evidence="8" key="2">
    <citation type="submission" date="2021-04" db="EMBL/GenBank/DDBJ databases">
        <authorList>
            <person name="Gilroy R."/>
        </authorList>
    </citation>
    <scope>NUCLEOTIDE SEQUENCE</scope>
    <source>
        <strain evidence="8">8470</strain>
    </source>
</reference>
<comment type="subunit">
    <text evidence="5">Self-interacts. Interacts with FtsZ.</text>
</comment>
<dbReference type="HAMAP" id="MF_02033">
    <property type="entry name" value="FtsA"/>
    <property type="match status" value="1"/>
</dbReference>
<dbReference type="PANTHER" id="PTHR32432:SF4">
    <property type="entry name" value="CELL DIVISION PROTEIN FTSA"/>
    <property type="match status" value="1"/>
</dbReference>
<evidence type="ECO:0000256" key="3">
    <source>
        <dbReference type="ARBA" id="ARBA00023136"/>
    </source>
</evidence>
<dbReference type="InterPro" id="IPR050696">
    <property type="entry name" value="FtsA/MreB"/>
</dbReference>
<evidence type="ECO:0000256" key="6">
    <source>
        <dbReference type="SAM" id="MobiDB-lite"/>
    </source>
</evidence>
<gene>
    <name evidence="5 8" type="primary">ftsA</name>
    <name evidence="8" type="ORF">H9928_03165</name>
</gene>
<evidence type="ECO:0000313" key="8">
    <source>
        <dbReference type="EMBL" id="MBU3855552.1"/>
    </source>
</evidence>
<evidence type="ECO:0000313" key="9">
    <source>
        <dbReference type="Proteomes" id="UP000784286"/>
    </source>
</evidence>
<evidence type="ECO:0000256" key="2">
    <source>
        <dbReference type="ARBA" id="ARBA00022618"/>
    </source>
</evidence>
<comment type="similarity">
    <text evidence="5">Belongs to the FtsA/MreB family.</text>
</comment>
<feature type="region of interest" description="Disordered" evidence="6">
    <location>
        <begin position="394"/>
        <end position="429"/>
    </location>
</feature>
<dbReference type="GO" id="GO:0009898">
    <property type="term" value="C:cytoplasmic side of plasma membrane"/>
    <property type="evidence" value="ECO:0007669"/>
    <property type="project" value="UniProtKB-UniRule"/>
</dbReference>
<dbReference type="AlphaFoldDB" id="A0A948X0N6"/>
<comment type="function">
    <text evidence="5">Cell division protein that is involved in the assembly of the Z ring. May serve as a membrane anchor for the Z ring.</text>
</comment>
<keyword evidence="3 5" id="KW-0472">Membrane</keyword>
<reference evidence="8" key="1">
    <citation type="journal article" date="2021" name="PeerJ">
        <title>Extensive microbial diversity within the chicken gut microbiome revealed by metagenomics and culture.</title>
        <authorList>
            <person name="Gilroy R."/>
            <person name="Ravi A."/>
            <person name="Getino M."/>
            <person name="Pursley I."/>
            <person name="Horton D.L."/>
            <person name="Alikhan N.F."/>
            <person name="Baker D."/>
            <person name="Gharbi K."/>
            <person name="Hall N."/>
            <person name="Watson M."/>
            <person name="Adriaenssens E.M."/>
            <person name="Foster-Nyarko E."/>
            <person name="Jarju S."/>
            <person name="Secka A."/>
            <person name="Antonio M."/>
            <person name="Oren A."/>
            <person name="Chaudhuri R.R."/>
            <person name="La Ragione R."/>
            <person name="Hildebrand F."/>
            <person name="Pallen M.J."/>
        </authorList>
    </citation>
    <scope>NUCLEOTIDE SEQUENCE</scope>
    <source>
        <strain evidence="8">8470</strain>
    </source>
</reference>
<feature type="compositionally biased region" description="Basic and acidic residues" evidence="6">
    <location>
        <begin position="403"/>
        <end position="429"/>
    </location>
</feature>
<keyword evidence="4 5" id="KW-0131">Cell cycle</keyword>
<dbReference type="SMART" id="SM00842">
    <property type="entry name" value="FtsA"/>
    <property type="match status" value="1"/>
</dbReference>
<protein>
    <recommendedName>
        <fullName evidence="5">Cell division protein FtsA</fullName>
    </recommendedName>
</protein>
<organism evidence="8 9">
    <name type="scientific">Candidatus Phocaeicola excrementipullorum</name>
    <dbReference type="NCBI Taxonomy" id="2838731"/>
    <lineage>
        <taxon>Bacteria</taxon>
        <taxon>Pseudomonadati</taxon>
        <taxon>Bacteroidota</taxon>
        <taxon>Bacteroidia</taxon>
        <taxon>Bacteroidales</taxon>
        <taxon>Bacteroidaceae</taxon>
        <taxon>Phocaeicola</taxon>
    </lineage>
</organism>
<proteinExistence type="inferred from homology"/>
<evidence type="ECO:0000256" key="5">
    <source>
        <dbReference type="HAMAP-Rule" id="MF_02033"/>
    </source>
</evidence>
<comment type="subcellular location">
    <subcellularLocation>
        <location evidence="5">Cell membrane</location>
        <topology evidence="5">Peripheral membrane protein</topology>
        <orientation evidence="5">Cytoplasmic side</orientation>
    </subcellularLocation>
    <text evidence="5">Localizes to the Z ring in an FtsZ-dependent manner. Targeted to the membrane through a conserved C-terminal amphipathic helix.</text>
</comment>
<evidence type="ECO:0000256" key="1">
    <source>
        <dbReference type="ARBA" id="ARBA00022475"/>
    </source>
</evidence>
<dbReference type="NCBIfam" id="TIGR01174">
    <property type="entry name" value="ftsA"/>
    <property type="match status" value="1"/>
</dbReference>
<comment type="caution">
    <text evidence="8">The sequence shown here is derived from an EMBL/GenBank/DDBJ whole genome shotgun (WGS) entry which is preliminary data.</text>
</comment>
<dbReference type="InterPro" id="IPR020823">
    <property type="entry name" value="Cell_div_FtsA"/>
</dbReference>
<dbReference type="Pfam" id="PF14450">
    <property type="entry name" value="FtsA"/>
    <property type="match status" value="1"/>
</dbReference>
<evidence type="ECO:0000256" key="4">
    <source>
        <dbReference type="ARBA" id="ARBA00023306"/>
    </source>
</evidence>
<dbReference type="CDD" id="cd24048">
    <property type="entry name" value="ASKHA_NBD_FtsA"/>
    <property type="match status" value="1"/>
</dbReference>